<dbReference type="AlphaFoldDB" id="A0ABC8TEQ6"/>
<keyword evidence="3" id="KW-1185">Reference proteome</keyword>
<feature type="region of interest" description="Disordered" evidence="1">
    <location>
        <begin position="44"/>
        <end position="63"/>
    </location>
</feature>
<evidence type="ECO:0000256" key="1">
    <source>
        <dbReference type="SAM" id="MobiDB-lite"/>
    </source>
</evidence>
<comment type="caution">
    <text evidence="2">The sequence shown here is derived from an EMBL/GenBank/DDBJ whole genome shotgun (WGS) entry which is preliminary data.</text>
</comment>
<name>A0ABC8TEQ6_9AQUA</name>
<reference evidence="2 3" key="1">
    <citation type="submission" date="2024-02" db="EMBL/GenBank/DDBJ databases">
        <authorList>
            <person name="Vignale AGUSTIN F."/>
            <person name="Sosa J E."/>
            <person name="Modenutti C."/>
        </authorList>
    </citation>
    <scope>NUCLEOTIDE SEQUENCE [LARGE SCALE GENOMIC DNA]</scope>
</reference>
<dbReference type="EMBL" id="CAUOFW020004961">
    <property type="protein sequence ID" value="CAK9167917.1"/>
    <property type="molecule type" value="Genomic_DNA"/>
</dbReference>
<accession>A0ABC8TEQ6</accession>
<proteinExistence type="predicted"/>
<dbReference type="Proteomes" id="UP001642360">
    <property type="component" value="Unassembled WGS sequence"/>
</dbReference>
<feature type="compositionally biased region" description="Basic and acidic residues" evidence="1">
    <location>
        <begin position="44"/>
        <end position="53"/>
    </location>
</feature>
<organism evidence="2 3">
    <name type="scientific">Ilex paraguariensis</name>
    <name type="common">yerba mate</name>
    <dbReference type="NCBI Taxonomy" id="185542"/>
    <lineage>
        <taxon>Eukaryota</taxon>
        <taxon>Viridiplantae</taxon>
        <taxon>Streptophyta</taxon>
        <taxon>Embryophyta</taxon>
        <taxon>Tracheophyta</taxon>
        <taxon>Spermatophyta</taxon>
        <taxon>Magnoliopsida</taxon>
        <taxon>eudicotyledons</taxon>
        <taxon>Gunneridae</taxon>
        <taxon>Pentapetalae</taxon>
        <taxon>asterids</taxon>
        <taxon>campanulids</taxon>
        <taxon>Aquifoliales</taxon>
        <taxon>Aquifoliaceae</taxon>
        <taxon>Ilex</taxon>
    </lineage>
</organism>
<sequence length="63" mass="6891">MKETSQCNNRLRAVREKVKKNPSFYKAKLGVSLVGNDVNKVADVDGGAPKKELSASLEEVVDE</sequence>
<evidence type="ECO:0000313" key="2">
    <source>
        <dbReference type="EMBL" id="CAK9167917.1"/>
    </source>
</evidence>
<protein>
    <submittedName>
        <fullName evidence="2">Uncharacterized protein</fullName>
    </submittedName>
</protein>
<gene>
    <name evidence="2" type="ORF">ILEXP_LOCUS37233</name>
</gene>
<evidence type="ECO:0000313" key="3">
    <source>
        <dbReference type="Proteomes" id="UP001642360"/>
    </source>
</evidence>